<dbReference type="InterPro" id="IPR038066">
    <property type="entry name" value="Spc24_Fungi_globular_sf"/>
</dbReference>
<comment type="similarity">
    <text evidence="1 10">Belongs to the SPC24 family.</text>
</comment>
<dbReference type="GO" id="GO:0098653">
    <property type="term" value="P:centromere clustering"/>
    <property type="evidence" value="ECO:0007669"/>
    <property type="project" value="EnsemblFungi"/>
</dbReference>
<organism evidence="14">
    <name type="scientific">Vanderwaltozyma polyspora (strain ATCC 22028 / DSM 70294 / BCRC 21397 / CBS 2163 / NBRC 10782 / NRRL Y-8283 / UCD 57-17)</name>
    <name type="common">Kluyveromyces polysporus</name>
    <dbReference type="NCBI Taxonomy" id="436907"/>
    <lineage>
        <taxon>Eukaryota</taxon>
        <taxon>Fungi</taxon>
        <taxon>Dikarya</taxon>
        <taxon>Ascomycota</taxon>
        <taxon>Saccharomycotina</taxon>
        <taxon>Saccharomycetes</taxon>
        <taxon>Saccharomycetales</taxon>
        <taxon>Saccharomycetaceae</taxon>
        <taxon>Vanderwaltozyma</taxon>
    </lineage>
</organism>
<reference evidence="13 14" key="1">
    <citation type="journal article" date="2007" name="Proc. Natl. Acad. Sci. U.S.A.">
        <title>Independent sorting-out of thousands of duplicated gene pairs in two yeast species descended from a whole-genome duplication.</title>
        <authorList>
            <person name="Scannell D.R."/>
            <person name="Frank A.C."/>
            <person name="Conant G.C."/>
            <person name="Byrne K.P."/>
            <person name="Woolfit M."/>
            <person name="Wolfe K.H."/>
        </authorList>
    </citation>
    <scope>NUCLEOTIDE SEQUENCE [LARGE SCALE GENOMIC DNA]</scope>
    <source>
        <strain evidence="14">ATCC 22028 / DSM 70294 / BCRC 21397 / CBS 2163 / NBRC 10782 / NRRL Y-8283 / UCD 57-17</strain>
    </source>
</reference>
<dbReference type="RefSeq" id="XP_001647470.1">
    <property type="nucleotide sequence ID" value="XM_001647420.1"/>
</dbReference>
<keyword evidence="6 11" id="KW-0175">Coiled coil</keyword>
<protein>
    <recommendedName>
        <fullName evidence="10">Kinetochore protein Spc24</fullName>
    </recommendedName>
</protein>
<dbReference type="KEGG" id="vpo:Kpol_1018p151"/>
<dbReference type="eggNOG" id="ENOG502S3GS">
    <property type="taxonomic scope" value="Eukaryota"/>
</dbReference>
<dbReference type="Gene3D" id="3.30.160.430">
    <property type="match status" value="1"/>
</dbReference>
<name>A7TDZ2_VANPO</name>
<evidence type="ECO:0000256" key="5">
    <source>
        <dbReference type="ARBA" id="ARBA00022838"/>
    </source>
</evidence>
<sequence>SSKQDSSHHLPSRSNLPPQKNMIPQLVENPDELLRDVRESFRIQQDIDSIGNINNSINTLNQLSKDKLNEQRFKISETTLNIDTTSSAIEILVSDLNRIQNEASQFSSNNTLELELNSLQDLENSVVDLRKKLDSKITNLVNAERSLAATTSTTTTTPTSPVPAPLETALEDPVVKSNLLKLKLYRSLGVIVDSENNQVLIHLQNGEFDVLPLDNNLSGYFLTKYIWDKLQQKYQY</sequence>
<dbReference type="InParanoid" id="A7TDZ2"/>
<evidence type="ECO:0000256" key="12">
    <source>
        <dbReference type="SAM" id="MobiDB-lite"/>
    </source>
</evidence>
<dbReference type="OrthoDB" id="3344830at2759"/>
<evidence type="ECO:0000256" key="6">
    <source>
        <dbReference type="ARBA" id="ARBA00023054"/>
    </source>
</evidence>
<evidence type="ECO:0000313" key="13">
    <source>
        <dbReference type="EMBL" id="EDO19612.1"/>
    </source>
</evidence>
<evidence type="ECO:0000256" key="11">
    <source>
        <dbReference type="SAM" id="Coils"/>
    </source>
</evidence>
<keyword evidence="4 10" id="KW-0498">Mitosis</keyword>
<feature type="non-terminal residue" evidence="13">
    <location>
        <position position="1"/>
    </location>
</feature>
<evidence type="ECO:0000256" key="7">
    <source>
        <dbReference type="ARBA" id="ARBA00023242"/>
    </source>
</evidence>
<dbReference type="GO" id="GO:0031262">
    <property type="term" value="C:Ndc80 complex"/>
    <property type="evidence" value="ECO:0007669"/>
    <property type="project" value="EnsemblFungi"/>
</dbReference>
<evidence type="ECO:0000256" key="3">
    <source>
        <dbReference type="ARBA" id="ARBA00022618"/>
    </source>
</evidence>
<keyword evidence="14" id="KW-1185">Reference proteome</keyword>
<dbReference type="PhylomeDB" id="A7TDZ2"/>
<dbReference type="InterPro" id="IPR013252">
    <property type="entry name" value="Ndc80_Spc24"/>
</dbReference>
<dbReference type="SUPFAM" id="SSF143026">
    <property type="entry name" value="Kinetochore globular domain"/>
    <property type="match status" value="1"/>
</dbReference>
<keyword evidence="3 10" id="KW-0132">Cell division</keyword>
<dbReference type="GO" id="GO:0042802">
    <property type="term" value="F:identical protein binding"/>
    <property type="evidence" value="ECO:0007669"/>
    <property type="project" value="EnsemblFungi"/>
</dbReference>
<dbReference type="CDD" id="cd11565">
    <property type="entry name" value="RWD_Spc24"/>
    <property type="match status" value="1"/>
</dbReference>
<evidence type="ECO:0000313" key="14">
    <source>
        <dbReference type="Proteomes" id="UP000000267"/>
    </source>
</evidence>
<dbReference type="STRING" id="436907.A7TDZ2"/>
<comment type="subcellular location">
    <subcellularLocation>
        <location evidence="10">Nucleus</location>
    </subcellularLocation>
    <subcellularLocation>
        <location evidence="10">Chromosome</location>
        <location evidence="10">Centromere</location>
        <location evidence="10">Kinetochore</location>
    </subcellularLocation>
</comment>
<evidence type="ECO:0000256" key="4">
    <source>
        <dbReference type="ARBA" id="ARBA00022776"/>
    </source>
</evidence>
<dbReference type="GeneID" id="5547976"/>
<keyword evidence="9 10" id="KW-0137">Centromere</keyword>
<evidence type="ECO:0000256" key="8">
    <source>
        <dbReference type="ARBA" id="ARBA00023306"/>
    </source>
</evidence>
<evidence type="ECO:0000256" key="10">
    <source>
        <dbReference type="RuleBase" id="RU368011"/>
    </source>
</evidence>
<keyword evidence="5 10" id="KW-0995">Kinetochore</keyword>
<evidence type="ECO:0000256" key="9">
    <source>
        <dbReference type="ARBA" id="ARBA00023328"/>
    </source>
</evidence>
<keyword evidence="7 10" id="KW-0539">Nucleus</keyword>
<dbReference type="HOGENOM" id="CLU_095757_0_0_1"/>
<gene>
    <name evidence="13" type="ORF">Kpol_1018p151</name>
</gene>
<evidence type="ECO:0000256" key="1">
    <source>
        <dbReference type="ARBA" id="ARBA00007804"/>
    </source>
</evidence>
<evidence type="ECO:0000256" key="2">
    <source>
        <dbReference type="ARBA" id="ARBA00022454"/>
    </source>
</evidence>
<dbReference type="GO" id="GO:0005634">
    <property type="term" value="C:nucleus"/>
    <property type="evidence" value="ECO:0007669"/>
    <property type="project" value="UniProtKB-SubCell"/>
</dbReference>
<keyword evidence="2 10" id="KW-0158">Chromosome</keyword>
<dbReference type="GO" id="GO:0051301">
    <property type="term" value="P:cell division"/>
    <property type="evidence" value="ECO:0007669"/>
    <property type="project" value="UniProtKB-UniRule"/>
</dbReference>
<proteinExistence type="inferred from homology"/>
<dbReference type="OMA" id="ENMPPNA"/>
<dbReference type="PANTHER" id="PTHR22142:SF2">
    <property type="entry name" value="KINETOCHORE PROTEIN SPC24"/>
    <property type="match status" value="1"/>
</dbReference>
<comment type="subunit">
    <text evidence="10">Component of the NDC80 complex.</text>
</comment>
<feature type="region of interest" description="Disordered" evidence="12">
    <location>
        <begin position="1"/>
        <end position="23"/>
    </location>
</feature>
<dbReference type="AlphaFoldDB" id="A7TDZ2"/>
<dbReference type="Pfam" id="PF08286">
    <property type="entry name" value="Spc24"/>
    <property type="match status" value="1"/>
</dbReference>
<dbReference type="Proteomes" id="UP000000267">
    <property type="component" value="Unassembled WGS sequence"/>
</dbReference>
<dbReference type="EMBL" id="DS480378">
    <property type="protein sequence ID" value="EDO19612.1"/>
    <property type="molecule type" value="Genomic_DNA"/>
</dbReference>
<dbReference type="GO" id="GO:0008017">
    <property type="term" value="F:microtubule binding"/>
    <property type="evidence" value="ECO:0007669"/>
    <property type="project" value="TreeGrafter"/>
</dbReference>
<dbReference type="FunCoup" id="A7TDZ2">
    <property type="interactions" value="159"/>
</dbReference>
<dbReference type="PANTHER" id="PTHR22142">
    <property type="match status" value="1"/>
</dbReference>
<keyword evidence="8 10" id="KW-0131">Cell cycle</keyword>
<feature type="coiled-coil region" evidence="11">
    <location>
        <begin position="112"/>
        <end position="139"/>
    </location>
</feature>
<accession>A7TDZ2</accession>
<comment type="function">
    <text evidence="10">Acts as a component of the essential kinetochore-associated NDC80 complex, which is required for chromosome segregation and spindle checkpoint activity.</text>
</comment>
<dbReference type="GO" id="GO:0031134">
    <property type="term" value="P:sister chromatid biorientation"/>
    <property type="evidence" value="ECO:0007669"/>
    <property type="project" value="EnsemblFungi"/>
</dbReference>